<proteinExistence type="predicted"/>
<keyword evidence="5" id="KW-0408">Iron</keyword>
<sequence>MNWEQDFMFFDPVVKRHHPEAGLIFDVQRFSIHDGPGIRTNIYLKGCSLRCRWCANPESWGVKPELMMIHHNCIHCGRCLSVCPTGSIGKDDEGKLRVSKASCRMPECGLCERACPANAMVVVGRYVTASDVVELALRDRHFYARTGGGVTFTGGEPLLQAAFVASCADRLHERGINTAVETAGFAPWDEAEALFRRMDTVLFDIKHMDSAVHKEYVGVPNEAIHETLRRVDSVGCPIRVRLPLIPGVNDSLENVRATAALALSLKNLQSLDLLPYHRMGEPKWDQIQRTYLLSGLEPHRREEVEPLYEAVRAMGLPATIGG</sequence>
<dbReference type="RefSeq" id="WP_274373214.1">
    <property type="nucleotide sequence ID" value="NZ_CP072943.1"/>
</dbReference>
<protein>
    <submittedName>
        <fullName evidence="9">Glycyl-radical enzyme activating protein</fullName>
    </submittedName>
</protein>
<keyword evidence="6" id="KW-0411">Iron-sulfur</keyword>
<dbReference type="AlphaFoldDB" id="A0A9Q7ABJ0"/>
<feature type="domain" description="4Fe-4S ferredoxin-type" evidence="7">
    <location>
        <begin position="94"/>
        <end position="125"/>
    </location>
</feature>
<evidence type="ECO:0000313" key="10">
    <source>
        <dbReference type="Proteomes" id="UP000671879"/>
    </source>
</evidence>
<gene>
    <name evidence="9" type="ORF">KAR29_11940</name>
</gene>
<evidence type="ECO:0000313" key="9">
    <source>
        <dbReference type="EMBL" id="QTX32013.1"/>
    </source>
</evidence>
<dbReference type="Pfam" id="PF04055">
    <property type="entry name" value="Radical_SAM"/>
    <property type="match status" value="1"/>
</dbReference>
<dbReference type="PROSITE" id="PS51379">
    <property type="entry name" value="4FE4S_FER_2"/>
    <property type="match status" value="2"/>
</dbReference>
<name>A0A9Q7ABJ0_9BACT</name>
<dbReference type="KEGG" id="aram:KAR29_11940"/>
<organism evidence="9 10">
    <name type="scientific">Aminithiophilus ramosus</name>
    <dbReference type="NCBI Taxonomy" id="3029084"/>
    <lineage>
        <taxon>Bacteria</taxon>
        <taxon>Thermotogati</taxon>
        <taxon>Synergistota</taxon>
        <taxon>Synergistia</taxon>
        <taxon>Synergistales</taxon>
        <taxon>Aminithiophilaceae</taxon>
        <taxon>Aminithiophilus</taxon>
    </lineage>
</organism>
<dbReference type="SUPFAM" id="SSF54862">
    <property type="entry name" value="4Fe-4S ferredoxins"/>
    <property type="match status" value="1"/>
</dbReference>
<dbReference type="Proteomes" id="UP000671879">
    <property type="component" value="Chromosome"/>
</dbReference>
<dbReference type="InterPro" id="IPR007197">
    <property type="entry name" value="rSAM"/>
</dbReference>
<evidence type="ECO:0000256" key="6">
    <source>
        <dbReference type="ARBA" id="ARBA00023014"/>
    </source>
</evidence>
<evidence type="ECO:0000256" key="3">
    <source>
        <dbReference type="ARBA" id="ARBA00022691"/>
    </source>
</evidence>
<evidence type="ECO:0000256" key="4">
    <source>
        <dbReference type="ARBA" id="ARBA00022723"/>
    </source>
</evidence>
<evidence type="ECO:0000256" key="5">
    <source>
        <dbReference type="ARBA" id="ARBA00023004"/>
    </source>
</evidence>
<dbReference type="GO" id="GO:0051539">
    <property type="term" value="F:4 iron, 4 sulfur cluster binding"/>
    <property type="evidence" value="ECO:0007669"/>
    <property type="project" value="UniProtKB-KW"/>
</dbReference>
<accession>A0A9Q7ABJ0</accession>
<keyword evidence="10" id="KW-1185">Reference proteome</keyword>
<dbReference type="InterPro" id="IPR034457">
    <property type="entry name" value="Organic_radical-activating"/>
</dbReference>
<dbReference type="InterPro" id="IPR012839">
    <property type="entry name" value="Organic_radical_activase"/>
</dbReference>
<dbReference type="SFLD" id="SFLDG01066">
    <property type="entry name" value="organic_radical-activating_enz"/>
    <property type="match status" value="1"/>
</dbReference>
<feature type="domain" description="Radical SAM core" evidence="8">
    <location>
        <begin position="33"/>
        <end position="322"/>
    </location>
</feature>
<keyword evidence="2" id="KW-0004">4Fe-4S</keyword>
<evidence type="ECO:0000256" key="1">
    <source>
        <dbReference type="ARBA" id="ARBA00001966"/>
    </source>
</evidence>
<dbReference type="InterPro" id="IPR058240">
    <property type="entry name" value="rSAM_sf"/>
</dbReference>
<comment type="cofactor">
    <cofactor evidence="1">
        <name>[4Fe-4S] cluster</name>
        <dbReference type="ChEBI" id="CHEBI:49883"/>
    </cofactor>
</comment>
<dbReference type="Gene3D" id="3.30.70.20">
    <property type="match status" value="1"/>
</dbReference>
<dbReference type="GO" id="GO:0016491">
    <property type="term" value="F:oxidoreductase activity"/>
    <property type="evidence" value="ECO:0007669"/>
    <property type="project" value="InterPro"/>
</dbReference>
<dbReference type="EMBL" id="CP072943">
    <property type="protein sequence ID" value="QTX32013.1"/>
    <property type="molecule type" value="Genomic_DNA"/>
</dbReference>
<dbReference type="PROSITE" id="PS00198">
    <property type="entry name" value="4FE4S_FER_1"/>
    <property type="match status" value="1"/>
</dbReference>
<dbReference type="SFLD" id="SFLDG01118">
    <property type="entry name" value="activating_enzymes__group_2"/>
    <property type="match status" value="1"/>
</dbReference>
<feature type="domain" description="4Fe-4S ferredoxin-type" evidence="7">
    <location>
        <begin position="64"/>
        <end position="93"/>
    </location>
</feature>
<dbReference type="PIRSF" id="PIRSF000371">
    <property type="entry name" value="PFL_act_enz"/>
    <property type="match status" value="1"/>
</dbReference>
<keyword evidence="3" id="KW-0949">S-adenosyl-L-methionine</keyword>
<dbReference type="Gene3D" id="3.20.20.70">
    <property type="entry name" value="Aldolase class I"/>
    <property type="match status" value="1"/>
</dbReference>
<dbReference type="SUPFAM" id="SSF102114">
    <property type="entry name" value="Radical SAM enzymes"/>
    <property type="match status" value="1"/>
</dbReference>
<evidence type="ECO:0000259" key="8">
    <source>
        <dbReference type="PROSITE" id="PS51918"/>
    </source>
</evidence>
<dbReference type="InterPro" id="IPR013785">
    <property type="entry name" value="Aldolase_TIM"/>
</dbReference>
<keyword evidence="4" id="KW-0479">Metal-binding</keyword>
<dbReference type="GO" id="GO:0046872">
    <property type="term" value="F:metal ion binding"/>
    <property type="evidence" value="ECO:0007669"/>
    <property type="project" value="UniProtKB-KW"/>
</dbReference>
<dbReference type="PANTHER" id="PTHR30352">
    <property type="entry name" value="PYRUVATE FORMATE-LYASE-ACTIVATING ENZYME"/>
    <property type="match status" value="1"/>
</dbReference>
<reference evidence="10" key="1">
    <citation type="submission" date="2021-04" db="EMBL/GenBank/DDBJ databases">
        <title>A novel Synergistetes isolate from a pyrite-forming mixed culture.</title>
        <authorList>
            <person name="Bunk B."/>
            <person name="Sproer C."/>
            <person name="Spring S."/>
            <person name="Pester M."/>
        </authorList>
    </citation>
    <scope>NUCLEOTIDE SEQUENCE [LARGE SCALE GENOMIC DNA]</scope>
    <source>
        <strain evidence="10">J.5.4.2-T.3.5.2</strain>
    </source>
</reference>
<evidence type="ECO:0000256" key="2">
    <source>
        <dbReference type="ARBA" id="ARBA00022485"/>
    </source>
</evidence>
<dbReference type="PROSITE" id="PS51918">
    <property type="entry name" value="RADICAL_SAM"/>
    <property type="match status" value="1"/>
</dbReference>
<dbReference type="PANTHER" id="PTHR30352:SF4">
    <property type="entry name" value="PYRUVATE FORMATE-LYASE 2-ACTIVATING ENZYME"/>
    <property type="match status" value="1"/>
</dbReference>
<dbReference type="InterPro" id="IPR017896">
    <property type="entry name" value="4Fe4S_Fe-S-bd"/>
</dbReference>
<dbReference type="SFLD" id="SFLDS00029">
    <property type="entry name" value="Radical_SAM"/>
    <property type="match status" value="1"/>
</dbReference>
<dbReference type="InterPro" id="IPR040074">
    <property type="entry name" value="BssD/PflA/YjjW"/>
</dbReference>
<evidence type="ECO:0000259" key="7">
    <source>
        <dbReference type="PROSITE" id="PS51379"/>
    </source>
</evidence>
<dbReference type="InterPro" id="IPR017900">
    <property type="entry name" value="4Fe4S_Fe_S_CS"/>
</dbReference>
<dbReference type="Pfam" id="PF00037">
    <property type="entry name" value="Fer4"/>
    <property type="match status" value="1"/>
</dbReference>
<dbReference type="NCBIfam" id="TIGR02494">
    <property type="entry name" value="PFLE_PFLC"/>
    <property type="match status" value="1"/>
</dbReference>